<dbReference type="RefSeq" id="WP_064803017.1">
    <property type="nucleotide sequence ID" value="NZ_CP016022.1"/>
</dbReference>
<protein>
    <submittedName>
        <fullName evidence="1">Uncharacterized protein</fullName>
    </submittedName>
</protein>
<gene>
    <name evidence="1" type="ORF">A9Y76_07070</name>
</gene>
<dbReference type="Proteomes" id="UP000078572">
    <property type="component" value="Chromosome 1"/>
</dbReference>
<accession>A0A191ZVV9</accession>
<name>A0A191ZVV9_9RALS</name>
<proteinExistence type="predicted"/>
<reference evidence="2" key="1">
    <citation type="submission" date="2016-06" db="EMBL/GenBank/DDBJ databases">
        <authorList>
            <person name="Xu Y."/>
            <person name="Nagy A."/>
            <person name="Yan X."/>
            <person name="Kim S.W."/>
            <person name="Haley B."/>
            <person name="Liu N.T."/>
            <person name="Nou X."/>
        </authorList>
    </citation>
    <scope>NUCLEOTIDE SEQUENCE [LARGE SCALE GENOMIC DNA]</scope>
    <source>
        <strain evidence="2">ATCC 49129</strain>
    </source>
</reference>
<keyword evidence="2" id="KW-1185">Reference proteome</keyword>
<dbReference type="AlphaFoldDB" id="A0A191ZVV9"/>
<dbReference type="GeneID" id="61525781"/>
<organism evidence="1 2">
    <name type="scientific">Ralstonia insidiosa</name>
    <dbReference type="NCBI Taxonomy" id="190721"/>
    <lineage>
        <taxon>Bacteria</taxon>
        <taxon>Pseudomonadati</taxon>
        <taxon>Pseudomonadota</taxon>
        <taxon>Betaproteobacteria</taxon>
        <taxon>Burkholderiales</taxon>
        <taxon>Burkholderiaceae</taxon>
        <taxon>Ralstonia</taxon>
    </lineage>
</organism>
<dbReference type="EMBL" id="CP016022">
    <property type="protein sequence ID" value="ANJ72239.1"/>
    <property type="molecule type" value="Genomic_DNA"/>
</dbReference>
<sequence>MLVRVTKKTTRTITTKEVFYVEASSIEEAETFISNNKNIAGHYTEEEDQPKEVVYGLVADFTGYAKILLKRGTEDQHIVYSLTLNKKDIKTAILEQVADIVDVWFRDDSFIETNHETGYKGYELHVLEQPTLSDWDIKVKQCRELGALIRRKSKDEDSREDPAIYDEKYFQFIDWLDKNG</sequence>
<evidence type="ECO:0000313" key="2">
    <source>
        <dbReference type="Proteomes" id="UP000078572"/>
    </source>
</evidence>
<evidence type="ECO:0000313" key="1">
    <source>
        <dbReference type="EMBL" id="ANJ72239.1"/>
    </source>
</evidence>